<dbReference type="RefSeq" id="WP_146114420.1">
    <property type="nucleotide sequence ID" value="NZ_JBBGZH010000001.1"/>
</dbReference>
<gene>
    <name evidence="1" type="ORF">WH297_03060</name>
</gene>
<keyword evidence="2" id="KW-1185">Reference proteome</keyword>
<accession>A0ABU8P9J9</accession>
<evidence type="ECO:0008006" key="3">
    <source>
        <dbReference type="Google" id="ProtNLM"/>
    </source>
</evidence>
<reference evidence="1 2" key="1">
    <citation type="submission" date="2023-12" db="EMBL/GenBank/DDBJ databases">
        <title>Gut-associated functions are favored during microbiome assembly across C. elegans life.</title>
        <authorList>
            <person name="Zimmermann J."/>
        </authorList>
    </citation>
    <scope>NUCLEOTIDE SEQUENCE [LARGE SCALE GENOMIC DNA]</scope>
    <source>
        <strain evidence="1 2">MYb71</strain>
    </source>
</reference>
<protein>
    <recommendedName>
        <fullName evidence="3">MarR family transcriptional regulator</fullName>
    </recommendedName>
</protein>
<proteinExistence type="predicted"/>
<comment type="caution">
    <text evidence="1">The sequence shown here is derived from an EMBL/GenBank/DDBJ whole genome shotgun (WGS) entry which is preliminary data.</text>
</comment>
<sequence length="303" mass="34280">MSFASVSRPVLVPPAIIEPAAFIANSRFHDCLTDTAAELLAITARLPREVRFMSDMQKWLLSHATLALHFEHLTSASCPPISPTSLLKFLHGTPIASRNTTAAFLQETLHYKLVEPIPAQDRRRRLFRARPETEELIRLWQITHLVPLDGVDGGNRVELMRTSPDLLRYAQPLMTRELLHRGEWCRPVASIANFTHAESGDNVLHDIASRAPWVFSGDKVWIGKVTSNSISARYRMSQSNTARLLVRARDSGLIGWERPGNRGDCWISATLVQDYRCWQALKFSAITKAMHRAALHWNGNFRD</sequence>
<evidence type="ECO:0000313" key="1">
    <source>
        <dbReference type="EMBL" id="MEJ5018722.1"/>
    </source>
</evidence>
<organism evidence="1 2">
    <name type="scientific">Ochrobactrum vermis</name>
    <dbReference type="NCBI Taxonomy" id="1827297"/>
    <lineage>
        <taxon>Bacteria</taxon>
        <taxon>Pseudomonadati</taxon>
        <taxon>Pseudomonadota</taxon>
        <taxon>Alphaproteobacteria</taxon>
        <taxon>Hyphomicrobiales</taxon>
        <taxon>Brucellaceae</taxon>
        <taxon>Brucella/Ochrobactrum group</taxon>
        <taxon>Ochrobactrum</taxon>
    </lineage>
</organism>
<name>A0ABU8P9J9_9HYPH</name>
<dbReference type="EMBL" id="JBBGZH010000001">
    <property type="protein sequence ID" value="MEJ5018722.1"/>
    <property type="molecule type" value="Genomic_DNA"/>
</dbReference>
<dbReference type="Proteomes" id="UP001375812">
    <property type="component" value="Unassembled WGS sequence"/>
</dbReference>
<evidence type="ECO:0000313" key="2">
    <source>
        <dbReference type="Proteomes" id="UP001375812"/>
    </source>
</evidence>